<feature type="region of interest" description="Disordered" evidence="1">
    <location>
        <begin position="1"/>
        <end position="73"/>
    </location>
</feature>
<name>R7Z1V3_CONA1</name>
<evidence type="ECO:0000313" key="2">
    <source>
        <dbReference type="EMBL" id="EON68117.1"/>
    </source>
</evidence>
<feature type="compositionally biased region" description="Acidic residues" evidence="1">
    <location>
        <begin position="1"/>
        <end position="11"/>
    </location>
</feature>
<sequence>MDDLSGTESEGDAYRTFVQARQGILEPSEYKEPTAGDDSLNNLDDLDKSFAAMTTRPSRGPLPRKRPFTEMKSRSKINRLNSIAAIEGNWHCKIGEALPREIAPRVATSHEPEHKAQIGRPDRETEDPRDWGCAYLRWLVEYSALTKGKHEEAVKALVEFVRERQEDDGGVALGSPSTQLMSRQKKRKHEPKRKEADKFLKNARELTREDLAVIVKREDRDCARKRKERIRLGRKTKERNKAKSQKAISWSLPASEDYAHRGDALQPLLRAMLEGRGQETVGQTKVEEAVSEAPLGENRGSENGYMHPARRELMMKHHSSMSHDISVGFMMVGREASMDPVIAGLDTMKLSDDAHARLIKQEPQDG</sequence>
<protein>
    <submittedName>
        <fullName evidence="2">Uncharacterized protein</fullName>
    </submittedName>
</protein>
<feature type="region of interest" description="Disordered" evidence="1">
    <location>
        <begin position="167"/>
        <end position="196"/>
    </location>
</feature>
<organism evidence="2 3">
    <name type="scientific">Coniosporium apollinis (strain CBS 100218)</name>
    <name type="common">Rock-inhabiting black yeast</name>
    <dbReference type="NCBI Taxonomy" id="1168221"/>
    <lineage>
        <taxon>Eukaryota</taxon>
        <taxon>Fungi</taxon>
        <taxon>Dikarya</taxon>
        <taxon>Ascomycota</taxon>
        <taxon>Pezizomycotina</taxon>
        <taxon>Dothideomycetes</taxon>
        <taxon>Dothideomycetes incertae sedis</taxon>
        <taxon>Coniosporium</taxon>
    </lineage>
</organism>
<dbReference type="OrthoDB" id="10436375at2759"/>
<evidence type="ECO:0000256" key="1">
    <source>
        <dbReference type="SAM" id="MobiDB-lite"/>
    </source>
</evidence>
<dbReference type="HOGENOM" id="CLU_756527_0_0_1"/>
<accession>R7Z1V3</accession>
<keyword evidence="3" id="KW-1185">Reference proteome</keyword>
<evidence type="ECO:0000313" key="3">
    <source>
        <dbReference type="Proteomes" id="UP000016924"/>
    </source>
</evidence>
<gene>
    <name evidence="2" type="ORF">W97_07265</name>
</gene>
<feature type="region of interest" description="Disordered" evidence="1">
    <location>
        <begin position="106"/>
        <end position="126"/>
    </location>
</feature>
<dbReference type="GeneID" id="19904576"/>
<dbReference type="AlphaFoldDB" id="R7Z1V3"/>
<dbReference type="Proteomes" id="UP000016924">
    <property type="component" value="Unassembled WGS sequence"/>
</dbReference>
<dbReference type="RefSeq" id="XP_007783434.1">
    <property type="nucleotide sequence ID" value="XM_007785244.1"/>
</dbReference>
<dbReference type="EMBL" id="JH767593">
    <property type="protein sequence ID" value="EON68117.1"/>
    <property type="molecule type" value="Genomic_DNA"/>
</dbReference>
<proteinExistence type="predicted"/>
<reference evidence="3" key="1">
    <citation type="submission" date="2012-06" db="EMBL/GenBank/DDBJ databases">
        <title>The genome sequence of Coniosporium apollinis CBS 100218.</title>
        <authorList>
            <consortium name="The Broad Institute Genome Sequencing Platform"/>
            <person name="Cuomo C."/>
            <person name="Gorbushina A."/>
            <person name="Noack S."/>
            <person name="Walker B."/>
            <person name="Young S.K."/>
            <person name="Zeng Q."/>
            <person name="Gargeya S."/>
            <person name="Fitzgerald M."/>
            <person name="Haas B."/>
            <person name="Abouelleil A."/>
            <person name="Alvarado L."/>
            <person name="Arachchi H.M."/>
            <person name="Berlin A.M."/>
            <person name="Chapman S.B."/>
            <person name="Goldberg J."/>
            <person name="Griggs A."/>
            <person name="Gujja S."/>
            <person name="Hansen M."/>
            <person name="Howarth C."/>
            <person name="Imamovic A."/>
            <person name="Larimer J."/>
            <person name="McCowan C."/>
            <person name="Montmayeur A."/>
            <person name="Murphy C."/>
            <person name="Neiman D."/>
            <person name="Pearson M."/>
            <person name="Priest M."/>
            <person name="Roberts A."/>
            <person name="Saif S."/>
            <person name="Shea T."/>
            <person name="Sisk P."/>
            <person name="Sykes S."/>
            <person name="Wortman J."/>
            <person name="Nusbaum C."/>
            <person name="Birren B."/>
        </authorList>
    </citation>
    <scope>NUCLEOTIDE SEQUENCE [LARGE SCALE GENOMIC DNA]</scope>
    <source>
        <strain evidence="3">CBS 100218</strain>
    </source>
</reference>